<protein>
    <submittedName>
        <fullName evidence="1">Putative secreted protein</fullName>
    </submittedName>
</protein>
<reference evidence="1" key="1">
    <citation type="submission" date="2018-01" db="EMBL/GenBank/DDBJ databases">
        <title>An insight into the sialome of Amazonian anophelines.</title>
        <authorList>
            <person name="Ribeiro J.M."/>
            <person name="Scarpassa V."/>
            <person name="Calvo E."/>
        </authorList>
    </citation>
    <scope>NUCLEOTIDE SEQUENCE</scope>
</reference>
<evidence type="ECO:0000313" key="1">
    <source>
        <dbReference type="EMBL" id="MBW73940.1"/>
    </source>
</evidence>
<organism evidence="1">
    <name type="scientific">Anopheles darlingi</name>
    <name type="common">Mosquito</name>
    <dbReference type="NCBI Taxonomy" id="43151"/>
    <lineage>
        <taxon>Eukaryota</taxon>
        <taxon>Metazoa</taxon>
        <taxon>Ecdysozoa</taxon>
        <taxon>Arthropoda</taxon>
        <taxon>Hexapoda</taxon>
        <taxon>Insecta</taxon>
        <taxon>Pterygota</taxon>
        <taxon>Neoptera</taxon>
        <taxon>Endopterygota</taxon>
        <taxon>Diptera</taxon>
        <taxon>Nematocera</taxon>
        <taxon>Culicoidea</taxon>
        <taxon>Culicidae</taxon>
        <taxon>Anophelinae</taxon>
        <taxon>Anopheles</taxon>
    </lineage>
</organism>
<dbReference type="AlphaFoldDB" id="A0A2M4D8N6"/>
<proteinExistence type="predicted"/>
<sequence>MLHSTDPLYSFRFLSLLLLSGSLQPQSFSNRYPELFHGLSIIVTTLAFAHSSHLHLRLQSALVYSRIKGVHNCIFFYKLFGKCHRSDRLREIHDPTTPVKSATTSAIPLHLTQIRCVRVPGTHRTIVIRCGLQACSLIHCTTLVVGYTISYSHSLFLSLSLSSSDLTTLDGFQRASLC</sequence>
<accession>A0A2M4D8N6</accession>
<name>A0A2M4D8N6_ANODA</name>
<dbReference type="EMBL" id="GGFL01009762">
    <property type="protein sequence ID" value="MBW73940.1"/>
    <property type="molecule type" value="Transcribed_RNA"/>
</dbReference>